<dbReference type="RefSeq" id="WP_256623001.1">
    <property type="nucleotide sequence ID" value="NZ_JTEO01000004.1"/>
</dbReference>
<evidence type="ECO:0000256" key="1">
    <source>
        <dbReference type="SAM" id="Phobius"/>
    </source>
</evidence>
<protein>
    <submittedName>
        <fullName evidence="2">Uncharacterized protein</fullName>
    </submittedName>
</protein>
<feature type="transmembrane region" description="Helical" evidence="1">
    <location>
        <begin position="25"/>
        <end position="42"/>
    </location>
</feature>
<dbReference type="AlphaFoldDB" id="A0AAE3HAQ4"/>
<dbReference type="Proteomes" id="UP001206983">
    <property type="component" value="Unassembled WGS sequence"/>
</dbReference>
<keyword evidence="3" id="KW-1185">Reference proteome</keyword>
<keyword evidence="1" id="KW-0472">Membrane</keyword>
<sequence>MKKEKQQALHEKQRNIAILYRNRKLLKINVIILSLGLALSYFEDYRGIGEPLLWLGIIIFVYTLVSNYMARAALKKL</sequence>
<gene>
    <name evidence="2" type="ORF">PV02_08700</name>
</gene>
<accession>A0AAE3HAQ4</accession>
<organism evidence="2 3">
    <name type="scientific">Methanolobus chelungpuianus</name>
    <dbReference type="NCBI Taxonomy" id="502115"/>
    <lineage>
        <taxon>Archaea</taxon>
        <taxon>Methanobacteriati</taxon>
        <taxon>Methanobacteriota</taxon>
        <taxon>Stenosarchaea group</taxon>
        <taxon>Methanomicrobia</taxon>
        <taxon>Methanosarcinales</taxon>
        <taxon>Methanosarcinaceae</taxon>
        <taxon>Methanolobus</taxon>
    </lineage>
</organism>
<comment type="caution">
    <text evidence="2">The sequence shown here is derived from an EMBL/GenBank/DDBJ whole genome shotgun (WGS) entry which is preliminary data.</text>
</comment>
<name>A0AAE3HAQ4_9EURY</name>
<keyword evidence="1" id="KW-1133">Transmembrane helix</keyword>
<reference evidence="2 3" key="1">
    <citation type="journal article" date="2011" name="Appl. Environ. Microbiol.">
        <title>Methanogenic archaea isolated from Taiwan's Chelungpu fault.</title>
        <authorList>
            <person name="Wu S.Y."/>
            <person name="Lai M.C."/>
        </authorList>
    </citation>
    <scope>NUCLEOTIDE SEQUENCE [LARGE SCALE GENOMIC DNA]</scope>
    <source>
        <strain evidence="2 3">St545Mb</strain>
    </source>
</reference>
<keyword evidence="1" id="KW-0812">Transmembrane</keyword>
<evidence type="ECO:0000313" key="3">
    <source>
        <dbReference type="Proteomes" id="UP001206983"/>
    </source>
</evidence>
<proteinExistence type="predicted"/>
<feature type="transmembrane region" description="Helical" evidence="1">
    <location>
        <begin position="54"/>
        <end position="74"/>
    </location>
</feature>
<evidence type="ECO:0000313" key="2">
    <source>
        <dbReference type="EMBL" id="MCQ6963105.1"/>
    </source>
</evidence>
<dbReference type="EMBL" id="JTEO01000004">
    <property type="protein sequence ID" value="MCQ6963105.1"/>
    <property type="molecule type" value="Genomic_DNA"/>
</dbReference>